<name>A0A0L0BLP4_LUCCU</name>
<dbReference type="OrthoDB" id="8031146at2759"/>
<reference evidence="2 3" key="1">
    <citation type="journal article" date="2015" name="Nat. Commun.">
        <title>Lucilia cuprina genome unlocks parasitic fly biology to underpin future interventions.</title>
        <authorList>
            <person name="Anstead C.A."/>
            <person name="Korhonen P.K."/>
            <person name="Young N.D."/>
            <person name="Hall R.S."/>
            <person name="Jex A.R."/>
            <person name="Murali S.C."/>
            <person name="Hughes D.S."/>
            <person name="Lee S.F."/>
            <person name="Perry T."/>
            <person name="Stroehlein A.J."/>
            <person name="Ansell B.R."/>
            <person name="Breugelmans B."/>
            <person name="Hofmann A."/>
            <person name="Qu J."/>
            <person name="Dugan S."/>
            <person name="Lee S.L."/>
            <person name="Chao H."/>
            <person name="Dinh H."/>
            <person name="Han Y."/>
            <person name="Doddapaneni H.V."/>
            <person name="Worley K.C."/>
            <person name="Muzny D.M."/>
            <person name="Ioannidis P."/>
            <person name="Waterhouse R.M."/>
            <person name="Zdobnov E.M."/>
            <person name="James P.J."/>
            <person name="Bagnall N.H."/>
            <person name="Kotze A.C."/>
            <person name="Gibbs R.A."/>
            <person name="Richards S."/>
            <person name="Batterham P."/>
            <person name="Gasser R.B."/>
        </authorList>
    </citation>
    <scope>NUCLEOTIDE SEQUENCE [LARGE SCALE GENOMIC DNA]</scope>
    <source>
        <strain evidence="2 3">LS</strain>
        <tissue evidence="2">Full body</tissue>
    </source>
</reference>
<dbReference type="Pfam" id="PF10601">
    <property type="entry name" value="zf-LITAF-like"/>
    <property type="match status" value="1"/>
</dbReference>
<dbReference type="EMBL" id="JRES01001693">
    <property type="protein sequence ID" value="KNC20942.1"/>
    <property type="molecule type" value="Genomic_DNA"/>
</dbReference>
<proteinExistence type="predicted"/>
<evidence type="ECO:0000313" key="3">
    <source>
        <dbReference type="Proteomes" id="UP000037069"/>
    </source>
</evidence>
<gene>
    <name evidence="2" type="ORF">FF38_13023</name>
</gene>
<keyword evidence="3" id="KW-1185">Reference proteome</keyword>
<evidence type="ECO:0000313" key="2">
    <source>
        <dbReference type="EMBL" id="KNC20942.1"/>
    </source>
</evidence>
<accession>A0A0L0BLP4</accession>
<dbReference type="InterPro" id="IPR006629">
    <property type="entry name" value="LITAF"/>
</dbReference>
<sequence length="159" mass="17803">MEQVESSVRDKIKIKLIPAQTAEERKRNIIANVVVVEDVANGDESGLMPYIDEVVTATNVNQLQNTQGKNEKPRLRYYAVGPSTYRIKCPLCRQRADAAVVRAAGYKDATCCLSMLSCVFPLFWICCICTWCGCNREWTTKGLYCSECGGKLGIQRKPK</sequence>
<organism evidence="2 3">
    <name type="scientific">Lucilia cuprina</name>
    <name type="common">Green bottle fly</name>
    <name type="synonym">Australian sheep blowfly</name>
    <dbReference type="NCBI Taxonomy" id="7375"/>
    <lineage>
        <taxon>Eukaryota</taxon>
        <taxon>Metazoa</taxon>
        <taxon>Ecdysozoa</taxon>
        <taxon>Arthropoda</taxon>
        <taxon>Hexapoda</taxon>
        <taxon>Insecta</taxon>
        <taxon>Pterygota</taxon>
        <taxon>Neoptera</taxon>
        <taxon>Endopterygota</taxon>
        <taxon>Diptera</taxon>
        <taxon>Brachycera</taxon>
        <taxon>Muscomorpha</taxon>
        <taxon>Oestroidea</taxon>
        <taxon>Calliphoridae</taxon>
        <taxon>Luciliinae</taxon>
        <taxon>Lucilia</taxon>
    </lineage>
</organism>
<protein>
    <recommendedName>
        <fullName evidence="1">LITAF domain-containing protein</fullName>
    </recommendedName>
</protein>
<comment type="caution">
    <text evidence="2">The sequence shown here is derived from an EMBL/GenBank/DDBJ whole genome shotgun (WGS) entry which is preliminary data.</text>
</comment>
<dbReference type="OMA" id="PIFWLCC"/>
<feature type="domain" description="LITAF" evidence="1">
    <location>
        <begin position="83"/>
        <end position="155"/>
    </location>
</feature>
<dbReference type="AlphaFoldDB" id="A0A0L0BLP4"/>
<evidence type="ECO:0000259" key="1">
    <source>
        <dbReference type="Pfam" id="PF10601"/>
    </source>
</evidence>
<dbReference type="Proteomes" id="UP000037069">
    <property type="component" value="Unassembled WGS sequence"/>
</dbReference>